<reference evidence="1" key="2">
    <citation type="journal article" date="2015" name="Data Brief">
        <title>Shoot transcriptome of the giant reed, Arundo donax.</title>
        <authorList>
            <person name="Barrero R.A."/>
            <person name="Guerrero F.D."/>
            <person name="Moolhuijzen P."/>
            <person name="Goolsby J.A."/>
            <person name="Tidwell J."/>
            <person name="Bellgard S.E."/>
            <person name="Bellgard M.I."/>
        </authorList>
    </citation>
    <scope>NUCLEOTIDE SEQUENCE</scope>
    <source>
        <tissue evidence="1">Shoot tissue taken approximately 20 cm above the soil surface</tissue>
    </source>
</reference>
<protein>
    <submittedName>
        <fullName evidence="1">Uncharacterized protein</fullName>
    </submittedName>
</protein>
<sequence>MPNITKMGS</sequence>
<reference evidence="1" key="1">
    <citation type="submission" date="2014-09" db="EMBL/GenBank/DDBJ databases">
        <authorList>
            <person name="Magalhaes I.L.F."/>
            <person name="Oliveira U."/>
            <person name="Santos F.R."/>
            <person name="Vidigal T.H.D.A."/>
            <person name="Brescovit A.D."/>
            <person name="Santos A.J."/>
        </authorList>
    </citation>
    <scope>NUCLEOTIDE SEQUENCE</scope>
    <source>
        <tissue evidence="1">Shoot tissue taken approximately 20 cm above the soil surface</tissue>
    </source>
</reference>
<accession>A0A0A8Y6L3</accession>
<proteinExistence type="predicted"/>
<evidence type="ECO:0000313" key="1">
    <source>
        <dbReference type="EMBL" id="JAD20713.1"/>
    </source>
</evidence>
<organism evidence="1">
    <name type="scientific">Arundo donax</name>
    <name type="common">Giant reed</name>
    <name type="synonym">Donax arundinaceus</name>
    <dbReference type="NCBI Taxonomy" id="35708"/>
    <lineage>
        <taxon>Eukaryota</taxon>
        <taxon>Viridiplantae</taxon>
        <taxon>Streptophyta</taxon>
        <taxon>Embryophyta</taxon>
        <taxon>Tracheophyta</taxon>
        <taxon>Spermatophyta</taxon>
        <taxon>Magnoliopsida</taxon>
        <taxon>Liliopsida</taxon>
        <taxon>Poales</taxon>
        <taxon>Poaceae</taxon>
        <taxon>PACMAD clade</taxon>
        <taxon>Arundinoideae</taxon>
        <taxon>Arundineae</taxon>
        <taxon>Arundo</taxon>
    </lineage>
</organism>
<dbReference type="EMBL" id="GBRH01277182">
    <property type="protein sequence ID" value="JAD20713.1"/>
    <property type="molecule type" value="Transcribed_RNA"/>
</dbReference>
<name>A0A0A8Y6L3_ARUDO</name>